<keyword evidence="6" id="KW-1185">Reference proteome</keyword>
<dbReference type="InterPro" id="IPR011041">
    <property type="entry name" value="Quinoprot_gluc/sorb_DH_b-prop"/>
</dbReference>
<evidence type="ECO:0000259" key="3">
    <source>
        <dbReference type="Pfam" id="PF03816"/>
    </source>
</evidence>
<feature type="domain" description="Prolow-density lipoprotein receptor-related protein 1-like beta-propeller" evidence="4">
    <location>
        <begin position="607"/>
        <end position="815"/>
    </location>
</feature>
<feature type="transmembrane region" description="Helical" evidence="2">
    <location>
        <begin position="39"/>
        <end position="57"/>
    </location>
</feature>
<keyword evidence="2" id="KW-0812">Transmembrane</keyword>
<keyword evidence="2" id="KW-0472">Membrane</keyword>
<dbReference type="Gene3D" id="3.40.630.190">
    <property type="entry name" value="LCP protein"/>
    <property type="match status" value="2"/>
</dbReference>
<evidence type="ECO:0000256" key="2">
    <source>
        <dbReference type="SAM" id="Phobius"/>
    </source>
</evidence>
<dbReference type="Proteomes" id="UP001298681">
    <property type="component" value="Unassembled WGS sequence"/>
</dbReference>
<reference evidence="5 6" key="1">
    <citation type="submission" date="2022-01" db="EMBL/GenBank/DDBJ databases">
        <title>Collection of gut derived symbiotic bacterial strains cultured from healthy donors.</title>
        <authorList>
            <person name="Lin H."/>
            <person name="Kohout C."/>
            <person name="Waligurski E."/>
            <person name="Pamer E.G."/>
        </authorList>
    </citation>
    <scope>NUCLEOTIDE SEQUENCE [LARGE SCALE GENOMIC DNA]</scope>
    <source>
        <strain evidence="5 6">DFI.7.58</strain>
    </source>
</reference>
<dbReference type="InterPro" id="IPR004474">
    <property type="entry name" value="LytR_CpsA_psr"/>
</dbReference>
<dbReference type="InterPro" id="IPR050922">
    <property type="entry name" value="LytR/CpsA/Psr_CW_biosynth"/>
</dbReference>
<dbReference type="InterPro" id="IPR032485">
    <property type="entry name" value="LRP1-like_beta_prop"/>
</dbReference>
<comment type="similarity">
    <text evidence="1">Belongs to the LytR/CpsA/Psr (LCP) family.</text>
</comment>
<dbReference type="Pfam" id="PF16472">
    <property type="entry name" value="DUF5050"/>
    <property type="match status" value="1"/>
</dbReference>
<protein>
    <submittedName>
        <fullName evidence="5">LCP family protein</fullName>
    </submittedName>
</protein>
<evidence type="ECO:0000256" key="1">
    <source>
        <dbReference type="ARBA" id="ARBA00006068"/>
    </source>
</evidence>
<comment type="caution">
    <text evidence="5">The sequence shown here is derived from an EMBL/GenBank/DDBJ whole genome shotgun (WGS) entry which is preliminary data.</text>
</comment>
<proteinExistence type="inferred from homology"/>
<dbReference type="PANTHER" id="PTHR33392:SF6">
    <property type="entry name" value="POLYISOPRENYL-TEICHOIC ACID--PEPTIDOGLYCAN TEICHOIC ACID TRANSFERASE TAGU"/>
    <property type="match status" value="1"/>
</dbReference>
<evidence type="ECO:0000313" key="5">
    <source>
        <dbReference type="EMBL" id="MCG4611484.1"/>
    </source>
</evidence>
<feature type="domain" description="Cell envelope-related transcriptional attenuator" evidence="3">
    <location>
        <begin position="107"/>
        <end position="256"/>
    </location>
</feature>
<organism evidence="5 6">
    <name type="scientific">Anaeromassilibacillus senegalensis</name>
    <dbReference type="NCBI Taxonomy" id="1673717"/>
    <lineage>
        <taxon>Bacteria</taxon>
        <taxon>Bacillati</taxon>
        <taxon>Bacillota</taxon>
        <taxon>Clostridia</taxon>
        <taxon>Eubacteriales</taxon>
        <taxon>Acutalibacteraceae</taxon>
        <taxon>Anaeromassilibacillus</taxon>
    </lineage>
</organism>
<dbReference type="Pfam" id="PF03816">
    <property type="entry name" value="LytR_cpsA_psr"/>
    <property type="match status" value="1"/>
</dbReference>
<dbReference type="PANTHER" id="PTHR33392">
    <property type="entry name" value="POLYISOPRENYL-TEICHOIC ACID--PEPTIDOGLYCAN TEICHOIC ACID TRANSFERASE TAGU"/>
    <property type="match status" value="1"/>
</dbReference>
<dbReference type="EMBL" id="JAKNHQ010000016">
    <property type="protein sequence ID" value="MCG4611484.1"/>
    <property type="molecule type" value="Genomic_DNA"/>
</dbReference>
<evidence type="ECO:0000259" key="4">
    <source>
        <dbReference type="Pfam" id="PF16472"/>
    </source>
</evidence>
<accession>A0ABS9MKZ9</accession>
<dbReference type="SUPFAM" id="SSF50952">
    <property type="entry name" value="Soluble quinoprotein glucose dehydrogenase"/>
    <property type="match status" value="1"/>
</dbReference>
<evidence type="ECO:0000313" key="6">
    <source>
        <dbReference type="Proteomes" id="UP001298681"/>
    </source>
</evidence>
<dbReference type="RefSeq" id="WP_237967040.1">
    <property type="nucleotide sequence ID" value="NZ_JAKNHQ010000016.1"/>
</dbReference>
<gene>
    <name evidence="5" type="ORF">L0P57_11155</name>
</gene>
<sequence>MKQEYQSAYRKLNADPAFRDRLVRTLEEQQEPRRTRPRWMVPVALAACLILLFGLGVPTIKRVLQPIETVSSAPTANEGVILGSDGLYRDSEITNILCLCTDDGGDSNALMLVSVDQRGGGFKLSSFLPSLRVKTSDDREQALSALFQTEKNGDEAVSLIQQNFGLAVDGYLWIDASDMEAAINAIGGLTMELSEEEAAYFALSSSQDSFLEGGFTAGEHTLTGSQALFFTRVRMGTDYDRMIRQQKLAESLLRQIWNDPSSASEFLGALLPKVRTNLSLPTAMEFASELESFPGNFLSTHTVPADDPDAGGGATDDLSAMAQELIAFVYGSNVQQTGVIRGEDGLYRDAQIVNILLWVGAEDSSASSVMLLSFDNTGQALRLVDFAPGLAIQVPVSGEQPIGEVGAEPGSGALLCTAVEETFGVAIDGYVRAGYPQAVEAIDRIGGVPMSAAVEISAALSETSGVDGEVAAGPTVLSGEEIFAALQLWEGSDSNMGNHEVVLLTLMQQTQESEPDALAADLAPLLETDISETDLSSILKDLPDALATVPEICQVPMDFTGQAVDGGILYADLPTCAQGLAQFLYDIQPEEKNSADVIPEEASSVGNTNSNLANGGIAVDGGDGSVYYINAVDNNRIYRWDSVHNTQTALTDGPCLSLNILNGDLYFINQLDGGIYCLPAKWNLTIPISVEKQPHSDLIVTDEFLYYIRGGEIYQRETRPVTDGSNVSEETLLPRVGGNLLDIQWDGGKLYYFVQADESSPDGSPKIAMYHDGGEPDFLFSNDSDASQPYILDGSALYYAENGNIHRATPDGADAVLFTVSDLVLSQYRTQPDGSIINAPAIFPDVESFAVADGTMYLSTNRRLYCVNLRALEEDAVQESITQVLPATGTFENLCLTEESLYFMSDGETGGVYWQTFRMPLSGEYAEGL</sequence>
<name>A0ABS9MKZ9_9FIRM</name>
<keyword evidence="2" id="KW-1133">Transmembrane helix</keyword>